<comment type="caution">
    <text evidence="1">The sequence shown here is derived from an EMBL/GenBank/DDBJ whole genome shotgun (WGS) entry which is preliminary data.</text>
</comment>
<name>A0A4R4U9T2_9PSEU</name>
<evidence type="ECO:0000313" key="1">
    <source>
        <dbReference type="EMBL" id="TDC88131.1"/>
    </source>
</evidence>
<dbReference type="EMBL" id="SMKV01000046">
    <property type="protein sequence ID" value="TDC88131.1"/>
    <property type="molecule type" value="Genomic_DNA"/>
</dbReference>
<proteinExistence type="predicted"/>
<protein>
    <submittedName>
        <fullName evidence="1">Uncharacterized protein</fullName>
    </submittedName>
</protein>
<reference evidence="1 2" key="1">
    <citation type="submission" date="2019-03" db="EMBL/GenBank/DDBJ databases">
        <title>Draft genome sequences of novel Actinobacteria.</title>
        <authorList>
            <person name="Sahin N."/>
            <person name="Ay H."/>
            <person name="Saygin H."/>
        </authorList>
    </citation>
    <scope>NUCLEOTIDE SEQUENCE [LARGE SCALE GENOMIC DNA]</scope>
    <source>
        <strain evidence="1 2">16K404</strain>
    </source>
</reference>
<accession>A0A4R4U9T2</accession>
<gene>
    <name evidence="1" type="ORF">E1161_24355</name>
</gene>
<dbReference type="AlphaFoldDB" id="A0A4R4U9T2"/>
<keyword evidence="2" id="KW-1185">Reference proteome</keyword>
<dbReference type="RefSeq" id="WP_132627065.1">
    <property type="nucleotide sequence ID" value="NZ_SMKV01000046.1"/>
</dbReference>
<sequence length="100" mass="10851">MVIDANAVTNLPGLEDRKMDNLIALRAACQVTGPPATSQDVRPYVDEFTRWLDGSVSAADRLVRRYVLLAVTDGRSALGSSEQDASGVARLAEELYRKVS</sequence>
<dbReference type="Proteomes" id="UP000294744">
    <property type="component" value="Unassembled WGS sequence"/>
</dbReference>
<organism evidence="1 2">
    <name type="scientific">Saccharopolyspora aridisoli</name>
    <dbReference type="NCBI Taxonomy" id="2530385"/>
    <lineage>
        <taxon>Bacteria</taxon>
        <taxon>Bacillati</taxon>
        <taxon>Actinomycetota</taxon>
        <taxon>Actinomycetes</taxon>
        <taxon>Pseudonocardiales</taxon>
        <taxon>Pseudonocardiaceae</taxon>
        <taxon>Saccharopolyspora</taxon>
    </lineage>
</organism>
<evidence type="ECO:0000313" key="2">
    <source>
        <dbReference type="Proteomes" id="UP000294744"/>
    </source>
</evidence>
<dbReference type="OrthoDB" id="5188209at2"/>